<dbReference type="FunFam" id="3.40.50.300:FF:000032">
    <property type="entry name" value="Export ABC transporter ATP-binding protein"/>
    <property type="match status" value="1"/>
</dbReference>
<keyword evidence="2" id="KW-0472">Membrane</keyword>
<gene>
    <name evidence="7" type="ORF">TALK_08225</name>
</gene>
<dbReference type="AlphaFoldDB" id="A0A1Y2LDT2"/>
<dbReference type="InterPro" id="IPR015854">
    <property type="entry name" value="ABC_transpr_LolD-like"/>
</dbReference>
<evidence type="ECO:0000256" key="3">
    <source>
        <dbReference type="ARBA" id="ARBA00022741"/>
    </source>
</evidence>
<dbReference type="GO" id="GO:0005524">
    <property type="term" value="F:ATP binding"/>
    <property type="evidence" value="ECO:0007669"/>
    <property type="project" value="UniProtKB-KW"/>
</dbReference>
<dbReference type="Gene3D" id="3.40.50.300">
    <property type="entry name" value="P-loop containing nucleotide triphosphate hydrolases"/>
    <property type="match status" value="1"/>
</dbReference>
<dbReference type="EMBL" id="JFKB01000005">
    <property type="protein sequence ID" value="OSQ48270.1"/>
    <property type="molecule type" value="Genomic_DNA"/>
</dbReference>
<dbReference type="PANTHER" id="PTHR24220:SF86">
    <property type="entry name" value="ABC TRANSPORTER ABCH.1"/>
    <property type="match status" value="1"/>
</dbReference>
<dbReference type="Proteomes" id="UP000193396">
    <property type="component" value="Unassembled WGS sequence"/>
</dbReference>
<dbReference type="STRING" id="1293890.TALK_08225"/>
<dbReference type="InterPro" id="IPR017871">
    <property type="entry name" value="ABC_transporter-like_CS"/>
</dbReference>
<evidence type="ECO:0000256" key="5">
    <source>
        <dbReference type="ARBA" id="ARBA00038388"/>
    </source>
</evidence>
<dbReference type="OrthoDB" id="9802264at2"/>
<accession>A0A1Y2LDT2</accession>
<dbReference type="GO" id="GO:0098796">
    <property type="term" value="C:membrane protein complex"/>
    <property type="evidence" value="ECO:0007669"/>
    <property type="project" value="UniProtKB-ARBA"/>
</dbReference>
<dbReference type="InterPro" id="IPR027417">
    <property type="entry name" value="P-loop_NTPase"/>
</dbReference>
<dbReference type="GO" id="GO:0022857">
    <property type="term" value="F:transmembrane transporter activity"/>
    <property type="evidence" value="ECO:0007669"/>
    <property type="project" value="TreeGrafter"/>
</dbReference>
<comment type="similarity">
    <text evidence="5">Belongs to the ABC transporter superfamily. Macrolide exporter (TC 3.A.1.122) family.</text>
</comment>
<evidence type="ECO:0000256" key="2">
    <source>
        <dbReference type="ARBA" id="ARBA00022519"/>
    </source>
</evidence>
<keyword evidence="3" id="KW-0547">Nucleotide-binding</keyword>
<dbReference type="SMART" id="SM00382">
    <property type="entry name" value="AAA"/>
    <property type="match status" value="1"/>
</dbReference>
<evidence type="ECO:0000259" key="6">
    <source>
        <dbReference type="PROSITE" id="PS50893"/>
    </source>
</evidence>
<keyword evidence="8" id="KW-1185">Reference proteome</keyword>
<dbReference type="PROSITE" id="PS50893">
    <property type="entry name" value="ABC_TRANSPORTER_2"/>
    <property type="match status" value="1"/>
</dbReference>
<keyword evidence="2" id="KW-0997">Cell inner membrane</keyword>
<dbReference type="InterPro" id="IPR003593">
    <property type="entry name" value="AAA+_ATPase"/>
</dbReference>
<name>A0A1Y2LDT2_9PROT</name>
<dbReference type="SUPFAM" id="SSF52540">
    <property type="entry name" value="P-loop containing nucleoside triphosphate hydrolases"/>
    <property type="match status" value="1"/>
</dbReference>
<keyword evidence="2" id="KW-1003">Cell membrane</keyword>
<evidence type="ECO:0000256" key="1">
    <source>
        <dbReference type="ARBA" id="ARBA00022448"/>
    </source>
</evidence>
<evidence type="ECO:0000313" key="8">
    <source>
        <dbReference type="Proteomes" id="UP000193396"/>
    </source>
</evidence>
<dbReference type="GO" id="GO:0005886">
    <property type="term" value="C:plasma membrane"/>
    <property type="evidence" value="ECO:0007669"/>
    <property type="project" value="TreeGrafter"/>
</dbReference>
<proteinExistence type="inferred from homology"/>
<organism evidence="7 8">
    <name type="scientific">Thalassospira alkalitolerans</name>
    <dbReference type="NCBI Taxonomy" id="1293890"/>
    <lineage>
        <taxon>Bacteria</taxon>
        <taxon>Pseudomonadati</taxon>
        <taxon>Pseudomonadota</taxon>
        <taxon>Alphaproteobacteria</taxon>
        <taxon>Rhodospirillales</taxon>
        <taxon>Thalassospiraceae</taxon>
        <taxon>Thalassospira</taxon>
    </lineage>
</organism>
<sequence>MDILNVIRVFKQYHEEGRILRVLKDVSLSVGHGEFCALTGVSGSGKTTLMNLIGLLDRPSDGKILINGTDTSVLNANATSEIRSKTIGFVFQSFHLLPHYTALDNVALPLVYAGVGKRQRRRRAERLLFEVGLADRMHHHPGELSGGQCQRVAIARALVGKPSLLLADEPTGNLDSRAAGDVMSMLLRLNSALGLSVIIVTHDLAIAGKCSRRIVMRDGTVCNDESCEYRDMKSL</sequence>
<keyword evidence="1" id="KW-0813">Transport</keyword>
<dbReference type="CDD" id="cd03255">
    <property type="entry name" value="ABC_MJ0796_LolCDE_FtsE"/>
    <property type="match status" value="1"/>
</dbReference>
<dbReference type="InterPro" id="IPR017911">
    <property type="entry name" value="MacB-like_ATP-bd"/>
</dbReference>
<evidence type="ECO:0000313" key="7">
    <source>
        <dbReference type="EMBL" id="OSQ48270.1"/>
    </source>
</evidence>
<dbReference type="PROSITE" id="PS00211">
    <property type="entry name" value="ABC_TRANSPORTER_1"/>
    <property type="match status" value="1"/>
</dbReference>
<dbReference type="InterPro" id="IPR003439">
    <property type="entry name" value="ABC_transporter-like_ATP-bd"/>
</dbReference>
<reference evidence="7 8" key="1">
    <citation type="submission" date="2014-03" db="EMBL/GenBank/DDBJ databases">
        <title>The draft genome sequence of Thalassospira alkalitolerans JCM 18968.</title>
        <authorList>
            <person name="Lai Q."/>
            <person name="Shao Z."/>
        </authorList>
    </citation>
    <scope>NUCLEOTIDE SEQUENCE [LARGE SCALE GENOMIC DNA]</scope>
    <source>
        <strain evidence="7 8">JCM 18968</strain>
    </source>
</reference>
<dbReference type="RefSeq" id="WP_085617751.1">
    <property type="nucleotide sequence ID" value="NZ_JFKB01000005.1"/>
</dbReference>
<feature type="domain" description="ABC transporter" evidence="6">
    <location>
        <begin position="4"/>
        <end position="235"/>
    </location>
</feature>
<keyword evidence="4" id="KW-0067">ATP-binding</keyword>
<evidence type="ECO:0000256" key="4">
    <source>
        <dbReference type="ARBA" id="ARBA00022840"/>
    </source>
</evidence>
<dbReference type="Pfam" id="PF00005">
    <property type="entry name" value="ABC_tran"/>
    <property type="match status" value="1"/>
</dbReference>
<protein>
    <recommendedName>
        <fullName evidence="6">ABC transporter domain-containing protein</fullName>
    </recommendedName>
</protein>
<dbReference type="GO" id="GO:0016887">
    <property type="term" value="F:ATP hydrolysis activity"/>
    <property type="evidence" value="ECO:0007669"/>
    <property type="project" value="InterPro"/>
</dbReference>
<comment type="caution">
    <text evidence="7">The sequence shown here is derived from an EMBL/GenBank/DDBJ whole genome shotgun (WGS) entry which is preliminary data.</text>
</comment>
<dbReference type="PANTHER" id="PTHR24220">
    <property type="entry name" value="IMPORT ATP-BINDING PROTEIN"/>
    <property type="match status" value="1"/>
</dbReference>